<feature type="binding site" evidence="7">
    <location>
        <position position="325"/>
    </location>
    <ligand>
        <name>Zn(2+)</name>
        <dbReference type="ChEBI" id="CHEBI:29105"/>
        <note>catalytic</note>
    </ligand>
</feature>
<dbReference type="InterPro" id="IPR024079">
    <property type="entry name" value="MetalloPept_cat_dom_sf"/>
</dbReference>
<keyword evidence="2" id="KW-0645">Protease</keyword>
<evidence type="ECO:0000256" key="5">
    <source>
        <dbReference type="ARBA" id="ARBA00022833"/>
    </source>
</evidence>
<reference evidence="10" key="1">
    <citation type="submission" date="2015-08" db="EMBL/GenBank/DDBJ databases">
        <title>Proteomic endorsed transcriptomic profile of the venom gland from Tityus obscurus.</title>
        <authorList>
            <person name="Oliveira U.C."/>
            <person name="Nishiyama M.Y.Jr."/>
            <person name="Santos M.B."/>
            <person name="Silva A.P."/>
            <person name="Chalkidis H.M."/>
            <person name="Imberg A.S."/>
            <person name="Candido D.M."/>
            <person name="Yamanouye N."/>
            <person name="Dorce V.A."/>
            <person name="Junqueira-de-Azevedo I.L."/>
        </authorList>
    </citation>
    <scope>NUCLEOTIDE SEQUENCE</scope>
    <source>
        <tissue evidence="10">Telson</tissue>
    </source>
</reference>
<evidence type="ECO:0000313" key="10">
    <source>
        <dbReference type="EMBL" id="JAT91175.1"/>
    </source>
</evidence>
<name>A0A1E1WVX6_TITOB</name>
<dbReference type="AlphaFoldDB" id="A0A1E1WVX6"/>
<evidence type="ECO:0000259" key="9">
    <source>
        <dbReference type="PROSITE" id="PS50215"/>
    </source>
</evidence>
<keyword evidence="6" id="KW-0482">Metalloprotease</keyword>
<sequence length="395" mass="43491">MIYLASIIFFQAVSAIPSGRTDIVFPSLETSRSGVKMIKFATLGQDIELKLKPAGEILAKDFAIVDINNQKEHLTNLEDLKRKIYRDSAKGAALLIDEDGPLTMKGIINSNLRIQPYESGRVIKDGKVAHQIVEIINDKRSYINDVIPLDVNREMENVVRIAGKKKCIVIDYLCVTESTFTQRFATTEMLMEYITVLYTGVQNLLDTLNLQITARLIGITAFKKADEPSFIDDSAIPSHPLVLDPENLVRNMAKHYCKITTGWPKEADIIMLITNRKLGELRDDGTIAYNTAGISLAGGVCKQCSKVGLAQDDTDYNERVDTVAHETAHLIGAPHDGEGPFLSGSPGAKTCPESDGYIMGGNDNKANKSKFSKCTKKCVEYLFSLPSASCVFVDC</sequence>
<evidence type="ECO:0000256" key="3">
    <source>
        <dbReference type="ARBA" id="ARBA00022723"/>
    </source>
</evidence>
<feature type="binding site" evidence="7">
    <location>
        <position position="329"/>
    </location>
    <ligand>
        <name>Zn(2+)</name>
        <dbReference type="ChEBI" id="CHEBI:29105"/>
        <note>catalytic</note>
    </ligand>
</feature>
<dbReference type="EMBL" id="GEMQ01000014">
    <property type="protein sequence ID" value="JAT91175.1"/>
    <property type="molecule type" value="Transcribed_RNA"/>
</dbReference>
<evidence type="ECO:0000256" key="4">
    <source>
        <dbReference type="ARBA" id="ARBA00022801"/>
    </source>
</evidence>
<protein>
    <submittedName>
        <fullName evidence="10">Putative metalloproteinase</fullName>
    </submittedName>
</protein>
<dbReference type="GO" id="GO:0046872">
    <property type="term" value="F:metal ion binding"/>
    <property type="evidence" value="ECO:0007669"/>
    <property type="project" value="UniProtKB-KW"/>
</dbReference>
<dbReference type="PROSITE" id="PS50215">
    <property type="entry name" value="ADAM_MEPRO"/>
    <property type="match status" value="1"/>
</dbReference>
<feature type="signal peptide" evidence="8">
    <location>
        <begin position="1"/>
        <end position="15"/>
    </location>
</feature>
<feature type="chain" id="PRO_5013085443" evidence="8">
    <location>
        <begin position="16"/>
        <end position="395"/>
    </location>
</feature>
<comment type="caution">
    <text evidence="7">Lacks conserved residue(s) required for the propagation of feature annotation.</text>
</comment>
<keyword evidence="3 7" id="KW-0479">Metal-binding</keyword>
<evidence type="ECO:0000256" key="8">
    <source>
        <dbReference type="SAM" id="SignalP"/>
    </source>
</evidence>
<dbReference type="GO" id="GO:0004222">
    <property type="term" value="F:metalloendopeptidase activity"/>
    <property type="evidence" value="ECO:0007669"/>
    <property type="project" value="InterPro"/>
</dbReference>
<comment type="similarity">
    <text evidence="1">Belongs to the venom metalloproteinase (M12B) family.</text>
</comment>
<evidence type="ECO:0000256" key="2">
    <source>
        <dbReference type="ARBA" id="ARBA00022670"/>
    </source>
</evidence>
<dbReference type="SUPFAM" id="SSF55486">
    <property type="entry name" value="Metalloproteases ('zincins'), catalytic domain"/>
    <property type="match status" value="1"/>
</dbReference>
<organism evidence="10">
    <name type="scientific">Tityus obscurus</name>
    <name type="common">Amazonian scorpion</name>
    <name type="synonym">Tityus cambridgei</name>
    <dbReference type="NCBI Taxonomy" id="1221240"/>
    <lineage>
        <taxon>Eukaryota</taxon>
        <taxon>Metazoa</taxon>
        <taxon>Ecdysozoa</taxon>
        <taxon>Arthropoda</taxon>
        <taxon>Chelicerata</taxon>
        <taxon>Arachnida</taxon>
        <taxon>Scorpiones</taxon>
        <taxon>Buthida</taxon>
        <taxon>Buthoidea</taxon>
        <taxon>Buthidae</taxon>
        <taxon>Tityus</taxon>
    </lineage>
</organism>
<proteinExistence type="inferred from homology"/>
<dbReference type="Gene3D" id="3.40.390.10">
    <property type="entry name" value="Collagenase (Catalytic Domain)"/>
    <property type="match status" value="1"/>
</dbReference>
<feature type="active site" evidence="7">
    <location>
        <position position="326"/>
    </location>
</feature>
<keyword evidence="8" id="KW-0732">Signal</keyword>
<accession>A0A1E1WVX6</accession>
<evidence type="ECO:0000256" key="1">
    <source>
        <dbReference type="ARBA" id="ARBA00006629"/>
    </source>
</evidence>
<dbReference type="GO" id="GO:0006509">
    <property type="term" value="P:membrane protein ectodomain proteolysis"/>
    <property type="evidence" value="ECO:0007669"/>
    <property type="project" value="TreeGrafter"/>
</dbReference>
<evidence type="ECO:0000256" key="7">
    <source>
        <dbReference type="PROSITE-ProRule" id="PRU00276"/>
    </source>
</evidence>
<feature type="binding site" evidence="7">
    <location>
        <position position="335"/>
    </location>
    <ligand>
        <name>Zn(2+)</name>
        <dbReference type="ChEBI" id="CHEBI:29105"/>
        <note>catalytic</note>
    </ligand>
</feature>
<keyword evidence="4" id="KW-0378">Hydrolase</keyword>
<evidence type="ECO:0000256" key="6">
    <source>
        <dbReference type="ARBA" id="ARBA00023049"/>
    </source>
</evidence>
<dbReference type="Pfam" id="PF13688">
    <property type="entry name" value="Reprolysin_5"/>
    <property type="match status" value="1"/>
</dbReference>
<feature type="domain" description="Peptidase M12B" evidence="9">
    <location>
        <begin position="168"/>
        <end position="395"/>
    </location>
</feature>
<dbReference type="InterPro" id="IPR001590">
    <property type="entry name" value="Peptidase_M12B"/>
</dbReference>
<keyword evidence="5 7" id="KW-0862">Zinc</keyword>
<dbReference type="PANTHER" id="PTHR11905:SF159">
    <property type="entry name" value="ADAM METALLOPROTEASE"/>
    <property type="match status" value="1"/>
</dbReference>
<dbReference type="PANTHER" id="PTHR11905">
    <property type="entry name" value="ADAM A DISINTEGRIN AND METALLOPROTEASE DOMAIN"/>
    <property type="match status" value="1"/>
</dbReference>